<proteinExistence type="predicted"/>
<dbReference type="OrthoDB" id="3233083at2"/>
<dbReference type="AlphaFoldDB" id="A0A4R5CB37"/>
<accession>A0A4R5CB37</accession>
<reference evidence="2 3" key="1">
    <citation type="submission" date="2019-03" db="EMBL/GenBank/DDBJ databases">
        <title>Draft genome sequences of novel Actinobacteria.</title>
        <authorList>
            <person name="Sahin N."/>
            <person name="Ay H."/>
            <person name="Saygin H."/>
        </authorList>
    </citation>
    <scope>NUCLEOTIDE SEQUENCE [LARGE SCALE GENOMIC DNA]</scope>
    <source>
        <strain evidence="2 3">H3C3</strain>
    </source>
</reference>
<evidence type="ECO:0000256" key="1">
    <source>
        <dbReference type="SAM" id="MobiDB-lite"/>
    </source>
</evidence>
<name>A0A4R5CB37_9ACTN</name>
<dbReference type="RefSeq" id="WP_131888921.1">
    <property type="nucleotide sequence ID" value="NZ_SMKU01000003.1"/>
</dbReference>
<keyword evidence="3" id="KW-1185">Reference proteome</keyword>
<dbReference type="Proteomes" id="UP000294513">
    <property type="component" value="Unassembled WGS sequence"/>
</dbReference>
<comment type="caution">
    <text evidence="2">The sequence shown here is derived from an EMBL/GenBank/DDBJ whole genome shotgun (WGS) entry which is preliminary data.</text>
</comment>
<dbReference type="Pfam" id="PF25673">
    <property type="entry name" value="Terminase_7"/>
    <property type="match status" value="1"/>
</dbReference>
<sequence>MRRNKQPKAELTSDAEIKAPKLYKRASYCAATQRWWDTWASSPQAEVFMATDWERLQQLAVIVEQYWQTGDKNLMAEIRLNEERLGATVRDRQSLRMSYKESDTKKAERPSDSPSALPENVTRLRDAFGT</sequence>
<feature type="region of interest" description="Disordered" evidence="1">
    <location>
        <begin position="91"/>
        <end position="130"/>
    </location>
</feature>
<dbReference type="InterPro" id="IPR057972">
    <property type="entry name" value="Terminase_7"/>
</dbReference>
<gene>
    <name evidence="2" type="ORF">E1298_01625</name>
</gene>
<organism evidence="2 3">
    <name type="scientific">Actinomadura rubrisoli</name>
    <dbReference type="NCBI Taxonomy" id="2530368"/>
    <lineage>
        <taxon>Bacteria</taxon>
        <taxon>Bacillati</taxon>
        <taxon>Actinomycetota</taxon>
        <taxon>Actinomycetes</taxon>
        <taxon>Streptosporangiales</taxon>
        <taxon>Thermomonosporaceae</taxon>
        <taxon>Actinomadura</taxon>
    </lineage>
</organism>
<evidence type="ECO:0000313" key="3">
    <source>
        <dbReference type="Proteomes" id="UP000294513"/>
    </source>
</evidence>
<protein>
    <recommendedName>
        <fullName evidence="4">P27 family phage terminase small subunit</fullName>
    </recommendedName>
</protein>
<feature type="compositionally biased region" description="Basic and acidic residues" evidence="1">
    <location>
        <begin position="91"/>
        <end position="111"/>
    </location>
</feature>
<evidence type="ECO:0008006" key="4">
    <source>
        <dbReference type="Google" id="ProtNLM"/>
    </source>
</evidence>
<dbReference type="EMBL" id="SMKU01000003">
    <property type="protein sequence ID" value="TDD97161.1"/>
    <property type="molecule type" value="Genomic_DNA"/>
</dbReference>
<evidence type="ECO:0000313" key="2">
    <source>
        <dbReference type="EMBL" id="TDD97161.1"/>
    </source>
</evidence>